<gene>
    <name evidence="3" type="ORF">IFR04_000716</name>
</gene>
<keyword evidence="2" id="KW-0560">Oxidoreductase</keyword>
<evidence type="ECO:0000256" key="2">
    <source>
        <dbReference type="ARBA" id="ARBA00023002"/>
    </source>
</evidence>
<dbReference type="PANTHER" id="PTHR24320">
    <property type="entry name" value="RETINOL DEHYDROGENASE"/>
    <property type="match status" value="1"/>
</dbReference>
<protein>
    <recommendedName>
        <fullName evidence="5">NAD(P)-binding protein</fullName>
    </recommendedName>
</protein>
<reference evidence="3" key="1">
    <citation type="submission" date="2021-02" db="EMBL/GenBank/DDBJ databases">
        <title>Genome sequence Cadophora malorum strain M34.</title>
        <authorList>
            <person name="Stefanovic E."/>
            <person name="Vu D."/>
            <person name="Scully C."/>
            <person name="Dijksterhuis J."/>
            <person name="Roader J."/>
            <person name="Houbraken J."/>
        </authorList>
    </citation>
    <scope>NUCLEOTIDE SEQUENCE</scope>
    <source>
        <strain evidence="3">M34</strain>
    </source>
</reference>
<dbReference type="PANTHER" id="PTHR24320:SF283">
    <property type="entry name" value="RETINOL DEHYDROGENASE 11"/>
    <property type="match status" value="1"/>
</dbReference>
<dbReference type="InterPro" id="IPR002347">
    <property type="entry name" value="SDR_fam"/>
</dbReference>
<sequence length="321" mass="33971">MPSFNKNTTGNEVVATFASSLTDKTVLISGPSTGSIGAETALSLATGNPSTIILVGRSESKVLPVISKISSLNPSITTKFITCDLASQASIRTAAAEINAAFPKIDYVFNTAGVMAVPTYQTSKEGVEMQFASNHLGHFLLTNLIMPKILAAGEGSRIINVSSTGFEMGGVNFEDVNYNEGNDYDCWAAYAQSKTANVLFAAGLADKLRSKGIQSFALQPGVVTESNLSAHLTPEMWGVVMKALEASTGGDPTKMEAPKTLQEGCATSLVAALDPSIAEHSGAFLQDCAVRPVLQEYAKGTENIDKLWQLSEELVGEKFSW</sequence>
<proteinExistence type="inferred from homology"/>
<dbReference type="EMBL" id="JAFJYH010000004">
    <property type="protein sequence ID" value="KAG4426250.1"/>
    <property type="molecule type" value="Genomic_DNA"/>
</dbReference>
<dbReference type="OrthoDB" id="191139at2759"/>
<dbReference type="GO" id="GO:0016491">
    <property type="term" value="F:oxidoreductase activity"/>
    <property type="evidence" value="ECO:0007669"/>
    <property type="project" value="UniProtKB-KW"/>
</dbReference>
<evidence type="ECO:0008006" key="5">
    <source>
        <dbReference type="Google" id="ProtNLM"/>
    </source>
</evidence>
<organism evidence="3 4">
    <name type="scientific">Cadophora malorum</name>
    <dbReference type="NCBI Taxonomy" id="108018"/>
    <lineage>
        <taxon>Eukaryota</taxon>
        <taxon>Fungi</taxon>
        <taxon>Dikarya</taxon>
        <taxon>Ascomycota</taxon>
        <taxon>Pezizomycotina</taxon>
        <taxon>Leotiomycetes</taxon>
        <taxon>Helotiales</taxon>
        <taxon>Ploettnerulaceae</taxon>
        <taxon>Cadophora</taxon>
    </lineage>
</organism>
<accession>A0A8H7WJY8</accession>
<comment type="similarity">
    <text evidence="1">Belongs to the short-chain dehydrogenases/reductases (SDR) family.</text>
</comment>
<dbReference type="PRINTS" id="PR00081">
    <property type="entry name" value="GDHRDH"/>
</dbReference>
<keyword evidence="4" id="KW-1185">Reference proteome</keyword>
<dbReference type="Proteomes" id="UP000664132">
    <property type="component" value="Unassembled WGS sequence"/>
</dbReference>
<dbReference type="AlphaFoldDB" id="A0A8H7WJY8"/>
<comment type="caution">
    <text evidence="3">The sequence shown here is derived from an EMBL/GenBank/DDBJ whole genome shotgun (WGS) entry which is preliminary data.</text>
</comment>
<dbReference type="InterPro" id="IPR036291">
    <property type="entry name" value="NAD(P)-bd_dom_sf"/>
</dbReference>
<dbReference type="Pfam" id="PF00106">
    <property type="entry name" value="adh_short"/>
    <property type="match status" value="1"/>
</dbReference>
<dbReference type="Gene3D" id="3.40.50.720">
    <property type="entry name" value="NAD(P)-binding Rossmann-like Domain"/>
    <property type="match status" value="1"/>
</dbReference>
<evidence type="ECO:0000313" key="4">
    <source>
        <dbReference type="Proteomes" id="UP000664132"/>
    </source>
</evidence>
<name>A0A8H7WJY8_9HELO</name>
<evidence type="ECO:0000256" key="1">
    <source>
        <dbReference type="ARBA" id="ARBA00006484"/>
    </source>
</evidence>
<dbReference type="SUPFAM" id="SSF51735">
    <property type="entry name" value="NAD(P)-binding Rossmann-fold domains"/>
    <property type="match status" value="1"/>
</dbReference>
<evidence type="ECO:0000313" key="3">
    <source>
        <dbReference type="EMBL" id="KAG4426250.1"/>
    </source>
</evidence>